<comment type="similarity">
    <text evidence="2">Belongs to the bacterial solute-binding protein 2 family.</text>
</comment>
<keyword evidence="4" id="KW-0732">Signal</keyword>
<protein>
    <recommendedName>
        <fullName evidence="5">Periplasmic binding protein domain-containing protein</fullName>
    </recommendedName>
</protein>
<evidence type="ECO:0000313" key="7">
    <source>
        <dbReference type="Proteomes" id="UP000003254"/>
    </source>
</evidence>
<feature type="domain" description="Periplasmic binding protein" evidence="5">
    <location>
        <begin position="328"/>
        <end position="411"/>
    </location>
</feature>
<reference evidence="6 7" key="2">
    <citation type="submission" date="2008-08" db="EMBL/GenBank/DDBJ databases">
        <authorList>
            <person name="Fulton L."/>
            <person name="Clifton S."/>
            <person name="Fulton B."/>
            <person name="Xu J."/>
            <person name="Minx P."/>
            <person name="Pepin K.H."/>
            <person name="Johnson M."/>
            <person name="Bhonagiri V."/>
            <person name="Nash W.E."/>
            <person name="Mardis E.R."/>
            <person name="Wilson R.K."/>
        </authorList>
    </citation>
    <scope>NUCLEOTIDE SEQUENCE [LARGE SCALE GENOMIC DNA]</scope>
    <source>
        <strain evidence="6 7">ATCC 29176</strain>
    </source>
</reference>
<evidence type="ECO:0000256" key="4">
    <source>
        <dbReference type="SAM" id="SignalP"/>
    </source>
</evidence>
<dbReference type="InterPro" id="IPR050555">
    <property type="entry name" value="Bact_Solute-Bind_Prot2"/>
</dbReference>
<keyword evidence="7" id="KW-1185">Reference proteome</keyword>
<dbReference type="GeneID" id="77332938"/>
<feature type="compositionally biased region" description="Polar residues" evidence="3">
    <location>
        <begin position="276"/>
        <end position="295"/>
    </location>
</feature>
<feature type="chain" id="PRO_5002830505" description="Periplasmic binding protein domain-containing protein" evidence="4">
    <location>
        <begin position="23"/>
        <end position="450"/>
    </location>
</feature>
<dbReference type="HOGENOM" id="CLU_037628_3_3_9"/>
<evidence type="ECO:0000313" key="6">
    <source>
        <dbReference type="EMBL" id="EDY32664.1"/>
    </source>
</evidence>
<evidence type="ECO:0000259" key="5">
    <source>
        <dbReference type="Pfam" id="PF13407"/>
    </source>
</evidence>
<sequence>MMKRRYVAMISAVLCSAMILSACGNSKKTESIYTGDKTEVPAWQANLDAISPSAYADVEGLDLEPGTYISVIGRAGGTPYWDEVKKGVEQAAEDLNESLGYSGDDKIKVVYNAPDENDNIDEMVNILDEELARYPDVIAVSSIDESASEVQFDLATANGIPIVAFDSGNSYQGIQCICRTDNKEAAKTGVKKLCEAIGDSGEIALLLNDSVSENGKEREAGVKEEIKANHPDVSVVETIYVDELDQLKRKAAAEQLGMSAEDLAAAEAGEKMDDAAQTTGTANGSGTDTAETSANGDDGTAAGGTDTATKDGATAPTVAEKFEEVKSAADKMSNEEAVAYYLKKHPELKGIFALNETSTQLGIQVLDELDNSDEIQIVGFDAGKEQVKALEDGELDGLVVQNPFGMGYAAVIASARTVLEIGNEAEVNTGYVWVTAENMDDADIKPLVYK</sequence>
<comment type="subcellular location">
    <subcellularLocation>
        <location evidence="1">Cell envelope</location>
    </subcellularLocation>
</comment>
<dbReference type="PROSITE" id="PS51257">
    <property type="entry name" value="PROKAR_LIPOPROTEIN"/>
    <property type="match status" value="1"/>
</dbReference>
<organism evidence="6 7">
    <name type="scientific">[Ruminococcus] lactaris ATCC 29176</name>
    <dbReference type="NCBI Taxonomy" id="471875"/>
    <lineage>
        <taxon>Bacteria</taxon>
        <taxon>Bacillati</taxon>
        <taxon>Bacillota</taxon>
        <taxon>Clostridia</taxon>
        <taxon>Lachnospirales</taxon>
        <taxon>Lachnospiraceae</taxon>
        <taxon>Mediterraneibacter</taxon>
    </lineage>
</organism>
<dbReference type="RefSeq" id="WP_005611483.1">
    <property type="nucleotide sequence ID" value="NZ_CP102292.1"/>
</dbReference>
<dbReference type="EMBL" id="ABOU02000035">
    <property type="protein sequence ID" value="EDY32664.1"/>
    <property type="molecule type" value="Genomic_DNA"/>
</dbReference>
<dbReference type="InterPro" id="IPR025997">
    <property type="entry name" value="SBP_2_dom"/>
</dbReference>
<proteinExistence type="inferred from homology"/>
<dbReference type="GO" id="GO:0030246">
    <property type="term" value="F:carbohydrate binding"/>
    <property type="evidence" value="ECO:0007669"/>
    <property type="project" value="TreeGrafter"/>
</dbReference>
<comment type="caution">
    <text evidence="6">The sequence shown here is derived from an EMBL/GenBank/DDBJ whole genome shotgun (WGS) entry which is preliminary data.</text>
</comment>
<dbReference type="Pfam" id="PF13407">
    <property type="entry name" value="Peripla_BP_4"/>
    <property type="match status" value="2"/>
</dbReference>
<gene>
    <name evidence="6" type="ORF">RUMLAC_01608</name>
</gene>
<feature type="compositionally biased region" description="Low complexity" evidence="3">
    <location>
        <begin position="296"/>
        <end position="315"/>
    </location>
</feature>
<dbReference type="PANTHER" id="PTHR30036:SF7">
    <property type="entry name" value="ABC TRANSPORTER PERIPLASMIC-BINDING PROTEIN YPHF"/>
    <property type="match status" value="1"/>
</dbReference>
<dbReference type="SUPFAM" id="SSF53822">
    <property type="entry name" value="Periplasmic binding protein-like I"/>
    <property type="match status" value="2"/>
</dbReference>
<name>B5CQ63_9FIRM</name>
<accession>B5CQ63</accession>
<evidence type="ECO:0000256" key="2">
    <source>
        <dbReference type="ARBA" id="ARBA00007639"/>
    </source>
</evidence>
<feature type="domain" description="Periplasmic binding protein" evidence="5">
    <location>
        <begin position="69"/>
        <end position="257"/>
    </location>
</feature>
<dbReference type="AlphaFoldDB" id="B5CQ63"/>
<feature type="signal peptide" evidence="4">
    <location>
        <begin position="1"/>
        <end position="22"/>
    </location>
</feature>
<dbReference type="Proteomes" id="UP000003254">
    <property type="component" value="Unassembled WGS sequence"/>
</dbReference>
<dbReference type="eggNOG" id="COG1879">
    <property type="taxonomic scope" value="Bacteria"/>
</dbReference>
<dbReference type="PANTHER" id="PTHR30036">
    <property type="entry name" value="D-XYLOSE-BINDING PERIPLASMIC PROTEIN"/>
    <property type="match status" value="1"/>
</dbReference>
<feature type="region of interest" description="Disordered" evidence="3">
    <location>
        <begin position="269"/>
        <end position="315"/>
    </location>
</feature>
<dbReference type="Gene3D" id="3.40.50.2300">
    <property type="match status" value="3"/>
</dbReference>
<reference evidence="6 7" key="1">
    <citation type="submission" date="2008-08" db="EMBL/GenBank/DDBJ databases">
        <title>Draft genome sequence of Ruminococcus lactaris ATCC 29176.</title>
        <authorList>
            <person name="Sudarsanam P."/>
            <person name="Ley R."/>
            <person name="Guruge J."/>
            <person name="Turnbaugh P.J."/>
            <person name="Mahowald M."/>
            <person name="Liep D."/>
            <person name="Gordon J."/>
        </authorList>
    </citation>
    <scope>NUCLEOTIDE SEQUENCE [LARGE SCALE GENOMIC DNA]</scope>
    <source>
        <strain evidence="6 7">ATCC 29176</strain>
    </source>
</reference>
<dbReference type="InterPro" id="IPR028082">
    <property type="entry name" value="Peripla_BP_I"/>
</dbReference>
<evidence type="ECO:0000256" key="1">
    <source>
        <dbReference type="ARBA" id="ARBA00004196"/>
    </source>
</evidence>
<dbReference type="GO" id="GO:0030288">
    <property type="term" value="C:outer membrane-bounded periplasmic space"/>
    <property type="evidence" value="ECO:0007669"/>
    <property type="project" value="TreeGrafter"/>
</dbReference>
<evidence type="ECO:0000256" key="3">
    <source>
        <dbReference type="SAM" id="MobiDB-lite"/>
    </source>
</evidence>